<dbReference type="Gene3D" id="1.10.510.10">
    <property type="entry name" value="Transferase(Phosphotransferase) domain 1"/>
    <property type="match status" value="1"/>
</dbReference>
<organism evidence="3 4">
    <name type="scientific">Rhizophagus irregularis (strain DAOM 197198w)</name>
    <name type="common">Glomus intraradices</name>
    <dbReference type="NCBI Taxonomy" id="1432141"/>
    <lineage>
        <taxon>Eukaryota</taxon>
        <taxon>Fungi</taxon>
        <taxon>Fungi incertae sedis</taxon>
        <taxon>Mucoromycota</taxon>
        <taxon>Glomeromycotina</taxon>
        <taxon>Glomeromycetes</taxon>
        <taxon>Glomerales</taxon>
        <taxon>Glomeraceae</taxon>
        <taxon>Rhizophagus</taxon>
    </lineage>
</organism>
<evidence type="ECO:0000256" key="1">
    <source>
        <dbReference type="PROSITE-ProRule" id="PRU10141"/>
    </source>
</evidence>
<dbReference type="InterPro" id="IPR006597">
    <property type="entry name" value="Sel1-like"/>
</dbReference>
<dbReference type="Proteomes" id="UP000022910">
    <property type="component" value="Unassembled WGS sequence"/>
</dbReference>
<dbReference type="EMBL" id="JEMT01025888">
    <property type="protein sequence ID" value="EXX60571.1"/>
    <property type="molecule type" value="Genomic_DNA"/>
</dbReference>
<evidence type="ECO:0000313" key="3">
    <source>
        <dbReference type="EMBL" id="EXX60571.1"/>
    </source>
</evidence>
<dbReference type="InterPro" id="IPR017441">
    <property type="entry name" value="Protein_kinase_ATP_BS"/>
</dbReference>
<reference evidence="3 4" key="1">
    <citation type="submission" date="2014-02" db="EMBL/GenBank/DDBJ databases">
        <title>Single nucleus genome sequencing reveals high similarity among nuclei of an endomycorrhizal fungus.</title>
        <authorList>
            <person name="Lin K."/>
            <person name="Geurts R."/>
            <person name="Zhang Z."/>
            <person name="Limpens E."/>
            <person name="Saunders D.G."/>
            <person name="Mu D."/>
            <person name="Pang E."/>
            <person name="Cao H."/>
            <person name="Cha H."/>
            <person name="Lin T."/>
            <person name="Zhou Q."/>
            <person name="Shang Y."/>
            <person name="Li Y."/>
            <person name="Ivanov S."/>
            <person name="Sharma T."/>
            <person name="Velzen R.V."/>
            <person name="Ruijter N.D."/>
            <person name="Aanen D.K."/>
            <person name="Win J."/>
            <person name="Kamoun S."/>
            <person name="Bisseling T."/>
            <person name="Huang S."/>
        </authorList>
    </citation>
    <scope>NUCLEOTIDE SEQUENCE [LARGE SCALE GENOMIC DNA]</scope>
    <source>
        <strain evidence="4">DAOM197198w</strain>
    </source>
</reference>
<name>A0A015KLJ2_RHIIW</name>
<dbReference type="GO" id="GO:0004672">
    <property type="term" value="F:protein kinase activity"/>
    <property type="evidence" value="ECO:0007669"/>
    <property type="project" value="InterPro"/>
</dbReference>
<dbReference type="PROSITE" id="PS50011">
    <property type="entry name" value="PROTEIN_KINASE_DOM"/>
    <property type="match status" value="1"/>
</dbReference>
<dbReference type="Gene3D" id="1.25.40.10">
    <property type="entry name" value="Tetratricopeptide repeat domain"/>
    <property type="match status" value="1"/>
</dbReference>
<keyword evidence="1" id="KW-0067">ATP-binding</keyword>
<feature type="domain" description="Protein kinase" evidence="2">
    <location>
        <begin position="37"/>
        <end position="320"/>
    </location>
</feature>
<dbReference type="Pfam" id="PF07714">
    <property type="entry name" value="PK_Tyr_Ser-Thr"/>
    <property type="match status" value="1"/>
</dbReference>
<dbReference type="SMART" id="SM00671">
    <property type="entry name" value="SEL1"/>
    <property type="match status" value="6"/>
</dbReference>
<evidence type="ECO:0000259" key="2">
    <source>
        <dbReference type="PROSITE" id="PS50011"/>
    </source>
</evidence>
<dbReference type="SUPFAM" id="SSF56112">
    <property type="entry name" value="Protein kinase-like (PK-like)"/>
    <property type="match status" value="1"/>
</dbReference>
<dbReference type="InterPro" id="IPR011990">
    <property type="entry name" value="TPR-like_helical_dom_sf"/>
</dbReference>
<dbReference type="AlphaFoldDB" id="A0A015KLJ2"/>
<dbReference type="InterPro" id="IPR001245">
    <property type="entry name" value="Ser-Thr/Tyr_kinase_cat_dom"/>
</dbReference>
<dbReference type="InterPro" id="IPR052945">
    <property type="entry name" value="Mitotic_Regulator"/>
</dbReference>
<dbReference type="HOGENOM" id="CLU_000288_7_12_1"/>
<proteinExistence type="predicted"/>
<sequence>MSDNKQIQNSENTNEWINWIEEAIDKEHLNYYEYNQFTDIQEIGAGGFGRVYRANWKNTKKQLALKSFFNLNNITMKEIVCELKIQRKVDFHDNIIRCCGITKFESENQISNNYMLVMEYADGGSLRNYLKKNFSKLTWDDKFNMAYQLAYAVSCLHNEGIIHRDLHSGNILVHQNTIKLADFGLSKRIGASSNFQSKLFGMVPYVDPKSFSRRSNNNNQMYTLNEKSDVYSVGVLLWEVSSGRPPFYAEGEEYDVSLILEISQGLRETVVPDTPDEYVKIYTKCWDGEPDNRPTIYQVVDLLKAIITKTDIIMENHQLLNEKELNEVPLSTNNSESRGELSQLIQNFNEMNTKEIDNIIMENPQLLNEQELNEVPLSTNNSESRGELSQLIQNFNEMNTKEIDNIIMENPQLLNEQELNEVPLSTNNSESRGELSQLIQNFNEMNTKEIDNIAVVNEQEKFSTEKDVNRIVGETNDLIFKLYNKGIEWKLIKEQVIEYFHNYNTNSQEIYNWLSNNQNNSNSIFLLGYFNYFGIEINKNNEKAFKLFINASEKDHILAQFFVGECYFYGHGTIKNEKLAFEYCEKVADRNYATGQLEAGYSYENGIGIEKDLKKAFYWYEKAANNGNIIAKHNLGDCYLNGNGVKKDHNKAFELFKQSANGGYSSGILMLGYCYEEGIGTKIDMQKAFELYQKSANLGNEIAQYNIGTMYENGNGITKNKDKAIYWYEKSAKRGYQDAQNRLKILQKESTIHKIKSLFFK</sequence>
<dbReference type="PANTHER" id="PTHR43628">
    <property type="entry name" value="ACTIVATOR OF C KINASE PROTEIN 1-RELATED"/>
    <property type="match status" value="1"/>
</dbReference>
<dbReference type="PRINTS" id="PR00109">
    <property type="entry name" value="TYRKINASE"/>
</dbReference>
<dbReference type="PROSITE" id="PS00107">
    <property type="entry name" value="PROTEIN_KINASE_ATP"/>
    <property type="match status" value="1"/>
</dbReference>
<evidence type="ECO:0000313" key="4">
    <source>
        <dbReference type="Proteomes" id="UP000022910"/>
    </source>
</evidence>
<accession>A0A015KLJ2</accession>
<dbReference type="InterPro" id="IPR011009">
    <property type="entry name" value="Kinase-like_dom_sf"/>
</dbReference>
<dbReference type="InterPro" id="IPR000719">
    <property type="entry name" value="Prot_kinase_dom"/>
</dbReference>
<feature type="binding site" evidence="1">
    <location>
        <position position="66"/>
    </location>
    <ligand>
        <name>ATP</name>
        <dbReference type="ChEBI" id="CHEBI:30616"/>
    </ligand>
</feature>
<dbReference type="PANTHER" id="PTHR43628:SF1">
    <property type="entry name" value="CHITIN SYNTHASE REGULATORY FACTOR 2-RELATED"/>
    <property type="match status" value="1"/>
</dbReference>
<dbReference type="SUPFAM" id="SSF81901">
    <property type="entry name" value="HCP-like"/>
    <property type="match status" value="2"/>
</dbReference>
<keyword evidence="4" id="KW-1185">Reference proteome</keyword>
<dbReference type="GO" id="GO:0005524">
    <property type="term" value="F:ATP binding"/>
    <property type="evidence" value="ECO:0007669"/>
    <property type="project" value="UniProtKB-UniRule"/>
</dbReference>
<gene>
    <name evidence="3" type="ORF">RirG_178680</name>
</gene>
<comment type="caution">
    <text evidence="3">The sequence shown here is derived from an EMBL/GenBank/DDBJ whole genome shotgun (WGS) entry which is preliminary data.</text>
</comment>
<dbReference type="Pfam" id="PF08238">
    <property type="entry name" value="Sel1"/>
    <property type="match status" value="6"/>
</dbReference>
<keyword evidence="1" id="KW-0547">Nucleotide-binding</keyword>
<protein>
    <submittedName>
        <fullName evidence="3">Cdc15p</fullName>
    </submittedName>
</protein>